<gene>
    <name evidence="4" type="ORF">GJJ30_30785</name>
</gene>
<dbReference type="GO" id="GO:0000160">
    <property type="term" value="P:phosphorelay signal transduction system"/>
    <property type="evidence" value="ECO:0007669"/>
    <property type="project" value="InterPro"/>
</dbReference>
<comment type="caution">
    <text evidence="4">The sequence shown here is derived from an EMBL/GenBank/DDBJ whole genome shotgun (WGS) entry which is preliminary data.</text>
</comment>
<keyword evidence="1" id="KW-0597">Phosphoprotein</keyword>
<evidence type="ECO:0000256" key="1">
    <source>
        <dbReference type="PROSITE-ProRule" id="PRU00169"/>
    </source>
</evidence>
<dbReference type="SUPFAM" id="SSF52172">
    <property type="entry name" value="CheY-like"/>
    <property type="match status" value="1"/>
</dbReference>
<dbReference type="GO" id="GO:0003677">
    <property type="term" value="F:DNA binding"/>
    <property type="evidence" value="ECO:0007669"/>
    <property type="project" value="InterPro"/>
</dbReference>
<dbReference type="EMBL" id="WJXZ01000018">
    <property type="protein sequence ID" value="MRS65714.1"/>
    <property type="molecule type" value="Genomic_DNA"/>
</dbReference>
<dbReference type="SMART" id="SM00850">
    <property type="entry name" value="LytTR"/>
    <property type="match status" value="1"/>
</dbReference>
<dbReference type="InterPro" id="IPR001789">
    <property type="entry name" value="Sig_transdc_resp-reg_receiver"/>
</dbReference>
<dbReference type="Gene3D" id="2.40.50.1020">
    <property type="entry name" value="LytTr DNA-binding domain"/>
    <property type="match status" value="1"/>
</dbReference>
<evidence type="ECO:0000259" key="3">
    <source>
        <dbReference type="PROSITE" id="PS50930"/>
    </source>
</evidence>
<evidence type="ECO:0008006" key="6">
    <source>
        <dbReference type="Google" id="ProtNLM"/>
    </source>
</evidence>
<dbReference type="PROSITE" id="PS50110">
    <property type="entry name" value="RESPONSE_REGULATORY"/>
    <property type="match status" value="1"/>
</dbReference>
<evidence type="ECO:0000259" key="2">
    <source>
        <dbReference type="PROSITE" id="PS50110"/>
    </source>
</evidence>
<feature type="domain" description="Response regulatory" evidence="2">
    <location>
        <begin position="142"/>
        <end position="262"/>
    </location>
</feature>
<evidence type="ECO:0000313" key="5">
    <source>
        <dbReference type="Proteomes" id="UP000441754"/>
    </source>
</evidence>
<dbReference type="InterPro" id="IPR007492">
    <property type="entry name" value="LytTR_DNA-bd_dom"/>
</dbReference>
<organism evidence="4 5">
    <name type="scientific">Larkinella terrae</name>
    <dbReference type="NCBI Taxonomy" id="2025311"/>
    <lineage>
        <taxon>Bacteria</taxon>
        <taxon>Pseudomonadati</taxon>
        <taxon>Bacteroidota</taxon>
        <taxon>Cytophagia</taxon>
        <taxon>Cytophagales</taxon>
        <taxon>Spirosomataceae</taxon>
        <taxon>Larkinella</taxon>
    </lineage>
</organism>
<dbReference type="OrthoDB" id="935481at2"/>
<keyword evidence="5" id="KW-1185">Reference proteome</keyword>
<protein>
    <recommendedName>
        <fullName evidence="6">Response regulator</fullName>
    </recommendedName>
</protein>
<dbReference type="Gene3D" id="3.40.50.2300">
    <property type="match status" value="1"/>
</dbReference>
<accession>A0A7K0EV66</accession>
<evidence type="ECO:0000313" key="4">
    <source>
        <dbReference type="EMBL" id="MRS65714.1"/>
    </source>
</evidence>
<feature type="modified residue" description="4-aspartylphosphate" evidence="1">
    <location>
        <position position="197"/>
    </location>
</feature>
<dbReference type="AlphaFoldDB" id="A0A7K0EV66"/>
<dbReference type="Proteomes" id="UP000441754">
    <property type="component" value="Unassembled WGS sequence"/>
</dbReference>
<dbReference type="InterPro" id="IPR011006">
    <property type="entry name" value="CheY-like_superfamily"/>
</dbReference>
<proteinExistence type="predicted"/>
<name>A0A7K0EV66_9BACT</name>
<sequence length="283" mass="31758">MIQQAIQYPALITHLKGFSNYTWLHYCDGRKLLLAKSLGYFEKRLPGFFRIHKTAMINPHYVTDLQAPPGHKMAGSITLKGEIKLPVSRRRWHEVVDPITIAMLKSPASFQAASASDQPETIQPVPDSVEPATHNRKQPYKHVWIVMADEMKAGLVRQLIHEKWPQWWIELFETGTRLQNALPAAVGSDLPAMIILDGSETRSMLTLKSIKESRDYRFIPTLVLSSAGSQDLSQEGYASGANSVIVHPSDLTRFIQVLEKTFRYWLTMAAAPSASAINRPLAA</sequence>
<dbReference type="PROSITE" id="PS50930">
    <property type="entry name" value="HTH_LYTTR"/>
    <property type="match status" value="1"/>
</dbReference>
<reference evidence="4 5" key="1">
    <citation type="journal article" date="2018" name="Antonie Van Leeuwenhoek">
        <title>Larkinella terrae sp. nov., isolated from soil on Jeju Island, South Korea.</title>
        <authorList>
            <person name="Ten L.N."/>
            <person name="Jeon J."/>
            <person name="Park S.J."/>
            <person name="Park S."/>
            <person name="Lee S.Y."/>
            <person name="Kim M.K."/>
            <person name="Jung H.Y."/>
        </authorList>
    </citation>
    <scope>NUCLEOTIDE SEQUENCE [LARGE SCALE GENOMIC DNA]</scope>
    <source>
        <strain evidence="4 5">KCTC 52001</strain>
    </source>
</reference>
<dbReference type="Pfam" id="PF04397">
    <property type="entry name" value="LytTR"/>
    <property type="match status" value="1"/>
</dbReference>
<feature type="domain" description="HTH LytTR-type" evidence="3">
    <location>
        <begin position="1"/>
        <end position="101"/>
    </location>
</feature>
<dbReference type="RefSeq" id="WP_154179088.1">
    <property type="nucleotide sequence ID" value="NZ_WJXZ01000018.1"/>
</dbReference>